<evidence type="ECO:0000256" key="2">
    <source>
        <dbReference type="ARBA" id="ARBA00022692"/>
    </source>
</evidence>
<dbReference type="PANTHER" id="PTHR24221">
    <property type="entry name" value="ATP-BINDING CASSETTE SUB-FAMILY B"/>
    <property type="match status" value="1"/>
</dbReference>
<keyword evidence="3" id="KW-1133">Transmembrane helix</keyword>
<comment type="subcellular location">
    <subcellularLocation>
        <location evidence="1">Cell membrane</location>
        <topology evidence="1">Multi-pass membrane protein</topology>
    </subcellularLocation>
</comment>
<dbReference type="GO" id="GO:0005886">
    <property type="term" value="C:plasma membrane"/>
    <property type="evidence" value="ECO:0007669"/>
    <property type="project" value="UniProtKB-SubCell"/>
</dbReference>
<dbReference type="Gene3D" id="1.20.1560.10">
    <property type="entry name" value="ABC transporter type 1, transmembrane domain"/>
    <property type="match status" value="1"/>
</dbReference>
<proteinExistence type="predicted"/>
<dbReference type="PANTHER" id="PTHR24221:SF654">
    <property type="entry name" value="ATP-BINDING CASSETTE SUB-FAMILY B MEMBER 6"/>
    <property type="match status" value="1"/>
</dbReference>
<dbReference type="AlphaFoldDB" id="N1UTV7"/>
<dbReference type="InterPro" id="IPR011527">
    <property type="entry name" value="ABC1_TM_dom"/>
</dbReference>
<dbReference type="SUPFAM" id="SSF90123">
    <property type="entry name" value="ABC transporter transmembrane region"/>
    <property type="match status" value="1"/>
</dbReference>
<organism evidence="6 7">
    <name type="scientific">Arthrobacter crystallopoietes BAB-32</name>
    <dbReference type="NCBI Taxonomy" id="1246476"/>
    <lineage>
        <taxon>Bacteria</taxon>
        <taxon>Bacillati</taxon>
        <taxon>Actinomycetota</taxon>
        <taxon>Actinomycetes</taxon>
        <taxon>Micrococcales</taxon>
        <taxon>Micrococcaceae</taxon>
        <taxon>Crystallibacter</taxon>
    </lineage>
</organism>
<evidence type="ECO:0000313" key="7">
    <source>
        <dbReference type="Proteomes" id="UP000010729"/>
    </source>
</evidence>
<feature type="non-terminal residue" evidence="6">
    <location>
        <position position="1"/>
    </location>
</feature>
<name>N1UTV7_9MICC</name>
<evidence type="ECO:0000256" key="4">
    <source>
        <dbReference type="ARBA" id="ARBA00023136"/>
    </source>
</evidence>
<keyword evidence="2" id="KW-0812">Transmembrane</keyword>
<feature type="domain" description="ABC transmembrane type-1" evidence="5">
    <location>
        <begin position="1"/>
        <end position="104"/>
    </location>
</feature>
<sequence length="377" mass="39455">LAARLADTVIAAGTIRAAGGEDREVKQVDKAGRKVVDAAVHRAAVAGWIRGSAAAGASLGTAAVAAVGVWQAVPTATIAAGLTIVGMIAAPVTDLGRVVEYRQNFKAARRILGPALAVAAEAREERRRRAGSAAPSGAASAAQGDGEQAAGSVLVTGLSECRNCAVPDLQAAPGDRVRIRSADPAMETTVLEKLIGVRSDPGAYTQIDGKSLLDSGGRTRRKLVGYVAAGTYLERGSVARSVRYRRPDLDAAEGTAALERVGLAERIRRLERGEQTQLKRGGEPLSTSERARLLLARASLGDPPLLVLNRIDADLDQAGMAMLEEFVRDYPGVVLFASDHPDAVSGSHTEWNVDCPHAGLDLTWASYSPAPTNYSRI</sequence>
<dbReference type="GO" id="GO:0140359">
    <property type="term" value="F:ABC-type transporter activity"/>
    <property type="evidence" value="ECO:0007669"/>
    <property type="project" value="InterPro"/>
</dbReference>
<dbReference type="Proteomes" id="UP000010729">
    <property type="component" value="Unassembled WGS sequence"/>
</dbReference>
<dbReference type="InterPro" id="IPR036640">
    <property type="entry name" value="ABC1_TM_sf"/>
</dbReference>
<accession>N1UTV7</accession>
<dbReference type="SUPFAM" id="SSF52540">
    <property type="entry name" value="P-loop containing nucleoside triphosphate hydrolases"/>
    <property type="match status" value="1"/>
</dbReference>
<dbReference type="GO" id="GO:0005524">
    <property type="term" value="F:ATP binding"/>
    <property type="evidence" value="ECO:0007669"/>
    <property type="project" value="InterPro"/>
</dbReference>
<dbReference type="Gene3D" id="3.40.50.300">
    <property type="entry name" value="P-loop containing nucleotide triphosphate hydrolases"/>
    <property type="match status" value="1"/>
</dbReference>
<protein>
    <submittedName>
        <fullName evidence="6">Multidrug ABC transporter ATPase/permease</fullName>
    </submittedName>
</protein>
<dbReference type="InterPro" id="IPR027417">
    <property type="entry name" value="P-loop_NTPase"/>
</dbReference>
<evidence type="ECO:0000313" key="6">
    <source>
        <dbReference type="EMBL" id="EMY32505.1"/>
    </source>
</evidence>
<gene>
    <name evidence="6" type="ORF">D477_019863</name>
</gene>
<dbReference type="InterPro" id="IPR039421">
    <property type="entry name" value="Type_1_exporter"/>
</dbReference>
<evidence type="ECO:0000259" key="5">
    <source>
        <dbReference type="PROSITE" id="PS50929"/>
    </source>
</evidence>
<keyword evidence="4" id="KW-0472">Membrane</keyword>
<reference evidence="6 7" key="1">
    <citation type="journal article" date="2013" name="Genome Announc.">
        <title>Draft Genome Sequence of Arthrobacter crystallopoietes Strain BAB-32, Revealing Genes for Bioremediation.</title>
        <authorList>
            <person name="Joshi M.N."/>
            <person name="Pandit A.S."/>
            <person name="Sharma A."/>
            <person name="Pandya R.V."/>
            <person name="Desai S.M."/>
            <person name="Saxena A.K."/>
            <person name="Bagatharia S.B."/>
        </authorList>
    </citation>
    <scope>NUCLEOTIDE SEQUENCE [LARGE SCALE GENOMIC DNA]</scope>
    <source>
        <strain evidence="6 7">BAB-32</strain>
    </source>
</reference>
<comment type="caution">
    <text evidence="6">The sequence shown here is derived from an EMBL/GenBank/DDBJ whole genome shotgun (WGS) entry which is preliminary data.</text>
</comment>
<dbReference type="PROSITE" id="PS50929">
    <property type="entry name" value="ABC_TM1F"/>
    <property type="match status" value="1"/>
</dbReference>
<dbReference type="GO" id="GO:0034040">
    <property type="term" value="F:ATPase-coupled lipid transmembrane transporter activity"/>
    <property type="evidence" value="ECO:0007669"/>
    <property type="project" value="TreeGrafter"/>
</dbReference>
<evidence type="ECO:0000256" key="1">
    <source>
        <dbReference type="ARBA" id="ARBA00004651"/>
    </source>
</evidence>
<evidence type="ECO:0000256" key="3">
    <source>
        <dbReference type="ARBA" id="ARBA00022989"/>
    </source>
</evidence>
<dbReference type="EMBL" id="ANPE02000264">
    <property type="protein sequence ID" value="EMY32505.1"/>
    <property type="molecule type" value="Genomic_DNA"/>
</dbReference>
<keyword evidence="7" id="KW-1185">Reference proteome</keyword>